<dbReference type="PANTHER" id="PTHR23504">
    <property type="entry name" value="MAJOR FACILITATOR SUPERFAMILY DOMAIN-CONTAINING PROTEIN 10"/>
    <property type="match status" value="1"/>
</dbReference>
<evidence type="ECO:0000256" key="3">
    <source>
        <dbReference type="ARBA" id="ARBA00022692"/>
    </source>
</evidence>
<dbReference type="Proteomes" id="UP000834106">
    <property type="component" value="Chromosome 12"/>
</dbReference>
<keyword evidence="5 6" id="KW-0472">Membrane</keyword>
<evidence type="ECO:0000256" key="6">
    <source>
        <dbReference type="SAM" id="Phobius"/>
    </source>
</evidence>
<feature type="transmembrane region" description="Helical" evidence="6">
    <location>
        <begin position="89"/>
        <end position="106"/>
    </location>
</feature>
<reference evidence="7" key="1">
    <citation type="submission" date="2023-05" db="EMBL/GenBank/DDBJ databases">
        <authorList>
            <person name="Huff M."/>
        </authorList>
    </citation>
    <scope>NUCLEOTIDE SEQUENCE</scope>
</reference>
<accession>A0AAD1ZRT9</accession>
<dbReference type="GO" id="GO:0016020">
    <property type="term" value="C:membrane"/>
    <property type="evidence" value="ECO:0007669"/>
    <property type="project" value="UniProtKB-SubCell"/>
</dbReference>
<dbReference type="AlphaFoldDB" id="A0AAD1ZRT9"/>
<feature type="transmembrane region" description="Helical" evidence="6">
    <location>
        <begin position="118"/>
        <end position="140"/>
    </location>
</feature>
<evidence type="ECO:0000256" key="4">
    <source>
        <dbReference type="ARBA" id="ARBA00022989"/>
    </source>
</evidence>
<proteinExistence type="predicted"/>
<gene>
    <name evidence="7" type="ORF">FPE_LOCUS20476</name>
</gene>
<dbReference type="PANTHER" id="PTHR23504:SF108">
    <property type="entry name" value="OS11G0151500 PROTEIN"/>
    <property type="match status" value="1"/>
</dbReference>
<evidence type="ECO:0000256" key="1">
    <source>
        <dbReference type="ARBA" id="ARBA00004141"/>
    </source>
</evidence>
<evidence type="ECO:0000313" key="8">
    <source>
        <dbReference type="Proteomes" id="UP000834106"/>
    </source>
</evidence>
<keyword evidence="4 6" id="KW-1133">Transmembrane helix</keyword>
<keyword evidence="2" id="KW-0813">Transport</keyword>
<evidence type="ECO:0000256" key="2">
    <source>
        <dbReference type="ARBA" id="ARBA00022448"/>
    </source>
</evidence>
<keyword evidence="3 6" id="KW-0812">Transmembrane</keyword>
<name>A0AAD1ZRT9_9LAMI</name>
<evidence type="ECO:0000313" key="7">
    <source>
        <dbReference type="EMBL" id="CAI9773046.1"/>
    </source>
</evidence>
<keyword evidence="8" id="KW-1185">Reference proteome</keyword>
<dbReference type="EMBL" id="OU503047">
    <property type="protein sequence ID" value="CAI9773046.1"/>
    <property type="molecule type" value="Genomic_DNA"/>
</dbReference>
<feature type="transmembrane region" description="Helical" evidence="6">
    <location>
        <begin position="55"/>
        <end position="77"/>
    </location>
</feature>
<sequence length="303" mass="32949">MATGYWLENLRKLRPFLHLLLPLCVHLIAEEIIVSVLVDVTTNALCPGRKTCPRAIYFSCLRQTVVGIFKMLVLPLLRPLAEDYGPKPLLILIVPTNIIPFTLLAIDQSKGSVYAYYVLRTITYIISHGSIFYISVAFAADVVGDGSQVIGNVLERFLQNNDIFEADVEDDSESFLQAEFGDDSESLQADVEDDSEALQADVQDDSECPAGADLAPGEGAWPPVLDPPESSIQPTPPGHCCSGNAKIFVAGVQSIASLLSPLAMIPLTTWFLSSNAPFDCKGFSIIFASISMDNKTPFESLCD</sequence>
<feature type="transmembrane region" description="Helical" evidence="6">
    <location>
        <begin position="20"/>
        <end position="43"/>
    </location>
</feature>
<evidence type="ECO:0000256" key="5">
    <source>
        <dbReference type="ARBA" id="ARBA00023136"/>
    </source>
</evidence>
<comment type="subcellular location">
    <subcellularLocation>
        <location evidence="1">Membrane</location>
        <topology evidence="1">Multi-pass membrane protein</topology>
    </subcellularLocation>
</comment>
<protein>
    <submittedName>
        <fullName evidence="7">Uncharacterized protein</fullName>
    </submittedName>
</protein>
<organism evidence="7 8">
    <name type="scientific">Fraxinus pennsylvanica</name>
    <dbReference type="NCBI Taxonomy" id="56036"/>
    <lineage>
        <taxon>Eukaryota</taxon>
        <taxon>Viridiplantae</taxon>
        <taxon>Streptophyta</taxon>
        <taxon>Embryophyta</taxon>
        <taxon>Tracheophyta</taxon>
        <taxon>Spermatophyta</taxon>
        <taxon>Magnoliopsida</taxon>
        <taxon>eudicotyledons</taxon>
        <taxon>Gunneridae</taxon>
        <taxon>Pentapetalae</taxon>
        <taxon>asterids</taxon>
        <taxon>lamiids</taxon>
        <taxon>Lamiales</taxon>
        <taxon>Oleaceae</taxon>
        <taxon>Oleeae</taxon>
        <taxon>Fraxinus</taxon>
    </lineage>
</organism>